<accession>B2JKR7</accession>
<protein>
    <submittedName>
        <fullName evidence="1">Uncharacterized protein</fullName>
    </submittedName>
</protein>
<dbReference type="HOGENOM" id="CLU_2663955_0_0_4"/>
<proteinExistence type="predicted"/>
<organism evidence="1 2">
    <name type="scientific">Paraburkholderia phymatum (strain DSM 17167 / CIP 108236 / LMG 21445 / STM815)</name>
    <name type="common">Burkholderia phymatum</name>
    <dbReference type="NCBI Taxonomy" id="391038"/>
    <lineage>
        <taxon>Bacteria</taxon>
        <taxon>Pseudomonadati</taxon>
        <taxon>Pseudomonadota</taxon>
        <taxon>Betaproteobacteria</taxon>
        <taxon>Burkholderiales</taxon>
        <taxon>Burkholderiaceae</taxon>
        <taxon>Paraburkholderia</taxon>
    </lineage>
</organism>
<name>B2JKR7_PARP8</name>
<sequence>MRETMQPNGYGSGQRLYASHVVESELEHLEWAMRQPMLHLLNARYWQRRVLEVKCGYELTAQQGVRIDRMLKQLADRRA</sequence>
<reference evidence="2" key="1">
    <citation type="journal article" date="2014" name="Stand. Genomic Sci.">
        <title>Complete genome sequence of Burkholderia phymatum STM815(T), a broad host range and efficient nitrogen-fixing symbiont of Mimosa species.</title>
        <authorList>
            <person name="Moulin L."/>
            <person name="Klonowska A."/>
            <person name="Caroline B."/>
            <person name="Booth K."/>
            <person name="Vriezen J.A."/>
            <person name="Melkonian R."/>
            <person name="James E.K."/>
            <person name="Young J.P."/>
            <person name="Bena G."/>
            <person name="Hauser L."/>
            <person name="Land M."/>
            <person name="Kyrpides N."/>
            <person name="Bruce D."/>
            <person name="Chain P."/>
            <person name="Copeland A."/>
            <person name="Pitluck S."/>
            <person name="Woyke T."/>
            <person name="Lizotte-Waniewski M."/>
            <person name="Bristow J."/>
            <person name="Riley M."/>
        </authorList>
    </citation>
    <scope>NUCLEOTIDE SEQUENCE [LARGE SCALE GENOMIC DNA]</scope>
    <source>
        <strain evidence="2">DSM 17167 / CIP 108236 / LMG 21445 / STM815</strain>
    </source>
</reference>
<keyword evidence="2" id="KW-1185">Reference proteome</keyword>
<dbReference type="AlphaFoldDB" id="B2JKR7"/>
<dbReference type="STRING" id="391038.Bphy_1712"/>
<evidence type="ECO:0000313" key="1">
    <source>
        <dbReference type="EMBL" id="ACC70894.1"/>
    </source>
</evidence>
<dbReference type="EMBL" id="CP001043">
    <property type="protein sequence ID" value="ACC70894.1"/>
    <property type="molecule type" value="Genomic_DNA"/>
</dbReference>
<dbReference type="Proteomes" id="UP000001192">
    <property type="component" value="Chromosome 1"/>
</dbReference>
<evidence type="ECO:0000313" key="2">
    <source>
        <dbReference type="Proteomes" id="UP000001192"/>
    </source>
</evidence>
<dbReference type="KEGG" id="bph:Bphy_1712"/>
<dbReference type="eggNOG" id="ENOG5031726">
    <property type="taxonomic scope" value="Bacteria"/>
</dbReference>
<gene>
    <name evidence="1" type="ordered locus">Bphy_1712</name>
</gene>